<dbReference type="PANTHER" id="PTHR43649">
    <property type="entry name" value="ARABINOSE-BINDING PROTEIN-RELATED"/>
    <property type="match status" value="1"/>
</dbReference>
<evidence type="ECO:0000313" key="3">
    <source>
        <dbReference type="Proteomes" id="UP000460435"/>
    </source>
</evidence>
<sequence>MSNRYGNNLLRGRTAVAAVFVATLALSACGGDDASTGTEAGTDEVTLRFSWWGNDERARITQEALDAFEAEYPHISVDTEPLDFDGYFDRLATSVAAGNAPDVITLGGAYPREYGDRGVLLDLSTVAEQLPTDQIDEAALSNGFFSDVQYSIPTGVNTYAMVVNPEVFDAAGVPLPDDTSWTWDDFIDIAQEISENTPDDTYGAVDPTSADVMDLYSRQHTGAGLYTEDGEVAIAAETARDWWTMTKQMSESGATPSASLTAELAGQAAPEQTLMGRGLAGMQFDWSNQLTALRGASGADLQMLRAPGESHGVAPGMWLQASQSYAIYAESDHPEEAALLIDFLVNNAEAAAFIKADRGIPANGEVLEAITPELDEDTAAQADFIAAVSDEVNPDLIIGPTGSTETRLIVERLNDEVLFDRISPEEAGERLVREVTSAIE</sequence>
<dbReference type="InterPro" id="IPR006059">
    <property type="entry name" value="SBP"/>
</dbReference>
<protein>
    <submittedName>
        <fullName evidence="2">Extracellular solute-binding protein</fullName>
    </submittedName>
</protein>
<keyword evidence="3" id="KW-1185">Reference proteome</keyword>
<accession>A0A7K3M2D4</accession>
<dbReference type="InterPro" id="IPR050490">
    <property type="entry name" value="Bact_solute-bd_prot1"/>
</dbReference>
<dbReference type="SUPFAM" id="SSF53850">
    <property type="entry name" value="Periplasmic binding protein-like II"/>
    <property type="match status" value="1"/>
</dbReference>
<dbReference type="EMBL" id="WLZY01000003">
    <property type="protein sequence ID" value="NDL57463.1"/>
    <property type="molecule type" value="Genomic_DNA"/>
</dbReference>
<name>A0A7K3M2D4_9ACTN</name>
<dbReference type="AlphaFoldDB" id="A0A7K3M2D4"/>
<dbReference type="Pfam" id="PF01547">
    <property type="entry name" value="SBP_bac_1"/>
    <property type="match status" value="1"/>
</dbReference>
<reference evidence="2 3" key="1">
    <citation type="submission" date="2019-11" db="EMBL/GenBank/DDBJ databases">
        <authorList>
            <person name="Li X.-J."/>
            <person name="Feng X.-M."/>
        </authorList>
    </citation>
    <scope>NUCLEOTIDE SEQUENCE [LARGE SCALE GENOMIC DNA]</scope>
    <source>
        <strain evidence="2 3">XMNu-373</strain>
    </source>
</reference>
<gene>
    <name evidence="2" type="ORF">F7O44_10300</name>
</gene>
<organism evidence="2 3">
    <name type="scientific">Phytoactinopolyspora mesophila</name>
    <dbReference type="NCBI Taxonomy" id="2650750"/>
    <lineage>
        <taxon>Bacteria</taxon>
        <taxon>Bacillati</taxon>
        <taxon>Actinomycetota</taxon>
        <taxon>Actinomycetes</taxon>
        <taxon>Jiangellales</taxon>
        <taxon>Jiangellaceae</taxon>
        <taxon>Phytoactinopolyspora</taxon>
    </lineage>
</organism>
<dbReference type="PROSITE" id="PS51257">
    <property type="entry name" value="PROKAR_LIPOPROTEIN"/>
    <property type="match status" value="1"/>
</dbReference>
<dbReference type="PANTHER" id="PTHR43649:SF11">
    <property type="entry name" value="ABC TRANSPORTER SUBSTRATE-BINDING PROTEIN YESO-RELATED"/>
    <property type="match status" value="1"/>
</dbReference>
<evidence type="ECO:0000313" key="2">
    <source>
        <dbReference type="EMBL" id="NDL57463.1"/>
    </source>
</evidence>
<proteinExistence type="predicted"/>
<evidence type="ECO:0000256" key="1">
    <source>
        <dbReference type="SAM" id="SignalP"/>
    </source>
</evidence>
<dbReference type="Gene3D" id="3.40.190.10">
    <property type="entry name" value="Periplasmic binding protein-like II"/>
    <property type="match status" value="2"/>
</dbReference>
<comment type="caution">
    <text evidence="2">The sequence shown here is derived from an EMBL/GenBank/DDBJ whole genome shotgun (WGS) entry which is preliminary data.</text>
</comment>
<keyword evidence="1" id="KW-0732">Signal</keyword>
<dbReference type="Proteomes" id="UP000460435">
    <property type="component" value="Unassembled WGS sequence"/>
</dbReference>
<feature type="signal peptide" evidence="1">
    <location>
        <begin position="1"/>
        <end position="30"/>
    </location>
</feature>
<feature type="chain" id="PRO_5039478604" evidence="1">
    <location>
        <begin position="31"/>
        <end position="440"/>
    </location>
</feature>
<dbReference type="RefSeq" id="WP_162450173.1">
    <property type="nucleotide sequence ID" value="NZ_WLZY01000003.1"/>
</dbReference>